<evidence type="ECO:0000313" key="1">
    <source>
        <dbReference type="EMBL" id="VXA84164.1"/>
    </source>
</evidence>
<dbReference type="Proteomes" id="UP000439123">
    <property type="component" value="Unassembled WGS sequence"/>
</dbReference>
<proteinExistence type="predicted"/>
<protein>
    <submittedName>
        <fullName evidence="1">Uncharacterized protein</fullName>
    </submittedName>
</protein>
<sequence>MVESALLPASELKNMVVTLGHKLVIDIKHMFTTNERMVHINGTHLTESRGMQAISGTWHLFPPPCALHLSRNGQQKLLVFHSLVSSYHRIPINGPKAREL</sequence>
<dbReference type="AlphaFoldDB" id="A0A653L030"/>
<accession>A0A653L030</accession>
<evidence type="ECO:0000313" key="2">
    <source>
        <dbReference type="Proteomes" id="UP000439123"/>
    </source>
</evidence>
<name>A0A653L030_AERVE</name>
<organism evidence="1 2">
    <name type="scientific">Aeromonas veronii</name>
    <dbReference type="NCBI Taxonomy" id="654"/>
    <lineage>
        <taxon>Bacteria</taxon>
        <taxon>Pseudomonadati</taxon>
        <taxon>Pseudomonadota</taxon>
        <taxon>Gammaproteobacteria</taxon>
        <taxon>Aeromonadales</taxon>
        <taxon>Aeromonadaceae</taxon>
        <taxon>Aeromonas</taxon>
    </lineage>
</organism>
<reference evidence="1 2" key="1">
    <citation type="submission" date="2019-10" db="EMBL/GenBank/DDBJ databases">
        <authorList>
            <person name="Karimi E."/>
        </authorList>
    </citation>
    <scope>NUCLEOTIDE SEQUENCE [LARGE SCALE GENOMIC DNA]</scope>
    <source>
        <strain evidence="1">Aeromonas sp. 8C</strain>
    </source>
</reference>
<dbReference type="EMBL" id="CABWLC010000008">
    <property type="protein sequence ID" value="VXA84164.1"/>
    <property type="molecule type" value="Genomic_DNA"/>
</dbReference>
<gene>
    <name evidence="1" type="ORF">AERO8C_160317</name>
</gene>